<evidence type="ECO:0000313" key="2">
    <source>
        <dbReference type="EMBL" id="MCO6043748.1"/>
    </source>
</evidence>
<evidence type="ECO:0000313" key="3">
    <source>
        <dbReference type="Proteomes" id="UP001155241"/>
    </source>
</evidence>
<sequence>MKRRPAAYWLTTVAALLLIVPSSQAQEAVDGPKLNDVVQNGLTYLRDQGQDDSGMLSPRAGSGITSLAVTAALRHGCGLDDPLVARGLKALQGVVKPDGGIYASDRLRNYETCVGIMCFAEANKVAGDGRYDEIMKNAGKFVRGLQIGAEGEVNEDDVQFGGVGYSGKERPDLSNTSYLLEALHSLDAGADDPTVQRALVFVSRCQNLDSEFNDTEFAGKVNDGGFYYVIPTEAVDPSTSERYTANGGLRSYGSMTYSGFKSLVYAGLTKDDPRAKAALTWIAKNYDLEQNPGQGSAGLFYYYNTFGSALAATGNSLVTTADGDKHQWQEELLAQLASTQRDDGSWVNSNRQWFENDANLCTAFALMSLSYCDEPLQTDGKDAE</sequence>
<accession>A0A9X2F8S8</accession>
<dbReference type="Gene3D" id="1.50.10.20">
    <property type="match status" value="2"/>
</dbReference>
<dbReference type="AlphaFoldDB" id="A0A9X2F8S8"/>
<feature type="chain" id="PRO_5040747816" evidence="1">
    <location>
        <begin position="26"/>
        <end position="384"/>
    </location>
</feature>
<dbReference type="InterPro" id="IPR008930">
    <property type="entry name" value="Terpenoid_cyclase/PrenylTrfase"/>
</dbReference>
<keyword evidence="1" id="KW-0732">Signal</keyword>
<protein>
    <submittedName>
        <fullName evidence="2">Terpene cyclase/mutase family protein</fullName>
    </submittedName>
</protein>
<dbReference type="CDD" id="cd00688">
    <property type="entry name" value="ISOPREN_C2_like"/>
    <property type="match status" value="1"/>
</dbReference>
<comment type="caution">
    <text evidence="2">The sequence shown here is derived from an EMBL/GenBank/DDBJ whole genome shotgun (WGS) entry which is preliminary data.</text>
</comment>
<dbReference type="RefSeq" id="WP_252851853.1">
    <property type="nucleotide sequence ID" value="NZ_JAMXLR010000026.1"/>
</dbReference>
<keyword evidence="3" id="KW-1185">Reference proteome</keyword>
<dbReference type="Proteomes" id="UP001155241">
    <property type="component" value="Unassembled WGS sequence"/>
</dbReference>
<feature type="signal peptide" evidence="1">
    <location>
        <begin position="1"/>
        <end position="25"/>
    </location>
</feature>
<dbReference type="SUPFAM" id="SSF48239">
    <property type="entry name" value="Terpenoid cyclases/Protein prenyltransferases"/>
    <property type="match status" value="1"/>
</dbReference>
<gene>
    <name evidence="2" type="ORF">NG895_07495</name>
</gene>
<dbReference type="EMBL" id="JAMXLR010000026">
    <property type="protein sequence ID" value="MCO6043748.1"/>
    <property type="molecule type" value="Genomic_DNA"/>
</dbReference>
<evidence type="ECO:0000256" key="1">
    <source>
        <dbReference type="SAM" id="SignalP"/>
    </source>
</evidence>
<name>A0A9X2F8S8_9BACT</name>
<organism evidence="2 3">
    <name type="scientific">Aeoliella straminimaris</name>
    <dbReference type="NCBI Taxonomy" id="2954799"/>
    <lineage>
        <taxon>Bacteria</taxon>
        <taxon>Pseudomonadati</taxon>
        <taxon>Planctomycetota</taxon>
        <taxon>Planctomycetia</taxon>
        <taxon>Pirellulales</taxon>
        <taxon>Lacipirellulaceae</taxon>
        <taxon>Aeoliella</taxon>
    </lineage>
</organism>
<reference evidence="2" key="1">
    <citation type="submission" date="2022-06" db="EMBL/GenBank/DDBJ databases">
        <title>Aeoliella straminimaris, a novel planctomycete from sediments.</title>
        <authorList>
            <person name="Vitorino I.R."/>
            <person name="Lage O.M."/>
        </authorList>
    </citation>
    <scope>NUCLEOTIDE SEQUENCE</scope>
    <source>
        <strain evidence="2">ICT_H6.2</strain>
    </source>
</reference>
<proteinExistence type="predicted"/>